<reference evidence="13 15" key="1">
    <citation type="submission" date="2020-12" db="EMBL/GenBank/DDBJ databases">
        <title>FDA dAtabase for Regulatory Grade micrObial Sequences (FDA-ARGOS): Supporting development and validation of Infectious Disease Dx tests.</title>
        <authorList>
            <person name="Sproer C."/>
            <person name="Gronow S."/>
            <person name="Severitt S."/>
            <person name="Schroder I."/>
            <person name="Tallon L."/>
            <person name="Sadzewicz L."/>
            <person name="Zhao X."/>
            <person name="Boylan J."/>
            <person name="Ott S."/>
            <person name="Bowen H."/>
            <person name="Vavikolanu K."/>
            <person name="Mehta A."/>
            <person name="Aluvathingal J."/>
            <person name="Nadendla S."/>
            <person name="Lowell S."/>
            <person name="Myers T."/>
            <person name="Yan Y."/>
            <person name="Sichtig H."/>
        </authorList>
    </citation>
    <scope>NUCLEOTIDE SEQUENCE [LARGE SCALE GENOMIC DNA]</scope>
    <source>
        <strain evidence="13 15">FDAARGOS_1053</strain>
        <strain evidence="14">FDAARGOS_1191</strain>
    </source>
</reference>
<evidence type="ECO:0000256" key="2">
    <source>
        <dbReference type="ARBA" id="ARBA00008472"/>
    </source>
</evidence>
<keyword evidence="5 11" id="KW-0812">Transmembrane</keyword>
<dbReference type="InterPro" id="IPR000440">
    <property type="entry name" value="NADH_UbQ/plastoQ_OxRdtase_su3"/>
</dbReference>
<protein>
    <recommendedName>
        <fullName evidence="11">NADH-quinone oxidoreductase subunit</fullName>
        <ecNumber evidence="11">7.1.1.-</ecNumber>
    </recommendedName>
</protein>
<evidence type="ECO:0000256" key="10">
    <source>
        <dbReference type="ARBA" id="ARBA00023136"/>
    </source>
</evidence>
<evidence type="ECO:0000256" key="11">
    <source>
        <dbReference type="RuleBase" id="RU003639"/>
    </source>
</evidence>
<keyword evidence="10 12" id="KW-0472">Membrane</keyword>
<comment type="function">
    <text evidence="11">NDH-1 shuttles electrons from NADH, via FMN and iron-sulfur (Fe-S) centers, to quinones in the respiratory chain.</text>
</comment>
<feature type="transmembrane region" description="Helical" evidence="12">
    <location>
        <begin position="61"/>
        <end position="83"/>
    </location>
</feature>
<feature type="transmembrane region" description="Helical" evidence="12">
    <location>
        <begin position="6"/>
        <end position="28"/>
    </location>
</feature>
<evidence type="ECO:0000256" key="6">
    <source>
        <dbReference type="ARBA" id="ARBA00022719"/>
    </source>
</evidence>
<dbReference type="GO" id="GO:0008137">
    <property type="term" value="F:NADH dehydrogenase (ubiquinone) activity"/>
    <property type="evidence" value="ECO:0007669"/>
    <property type="project" value="InterPro"/>
</dbReference>
<dbReference type="PANTHER" id="PTHR11058">
    <property type="entry name" value="NADH-UBIQUINONE OXIDOREDUCTASE CHAIN 3"/>
    <property type="match status" value="1"/>
</dbReference>
<dbReference type="GO" id="GO:0030964">
    <property type="term" value="C:NADH dehydrogenase complex"/>
    <property type="evidence" value="ECO:0007669"/>
    <property type="project" value="TreeGrafter"/>
</dbReference>
<evidence type="ECO:0000256" key="8">
    <source>
        <dbReference type="ARBA" id="ARBA00022989"/>
    </source>
</evidence>
<dbReference type="GeneID" id="92760261"/>
<dbReference type="GO" id="GO:0048038">
    <property type="term" value="F:quinone binding"/>
    <property type="evidence" value="ECO:0007669"/>
    <property type="project" value="UniProtKB-KW"/>
</dbReference>
<keyword evidence="9 11" id="KW-0520">NAD</keyword>
<dbReference type="AlphaFoldDB" id="A0A7T4JU76"/>
<dbReference type="EMBL" id="CP066007">
    <property type="protein sequence ID" value="QQB45569.1"/>
    <property type="molecule type" value="Genomic_DNA"/>
</dbReference>
<dbReference type="PANTHER" id="PTHR11058:SF22">
    <property type="entry name" value="NADH-QUINONE OXIDOREDUCTASE SUBUNIT A"/>
    <property type="match status" value="1"/>
</dbReference>
<keyword evidence="3" id="KW-0813">Transport</keyword>
<evidence type="ECO:0000256" key="7">
    <source>
        <dbReference type="ARBA" id="ARBA00022967"/>
    </source>
</evidence>
<keyword evidence="8 12" id="KW-1133">Transmembrane helix</keyword>
<comment type="similarity">
    <text evidence="2 11">Belongs to the complex I subunit 3 family.</text>
</comment>
<dbReference type="Proteomes" id="UP000596145">
    <property type="component" value="Chromosome"/>
</dbReference>
<sequence>MNYYVPILALVAIAAIFVAVMIVVSIVLGPHRHNNAKYDVYECGVEAVERPADGGKMSLKYFTIAMMFIIFDVETIFLFPFAVSFGLMGWFMVIEIILFVLTLLTAYIYVWRRGGLTWE</sequence>
<evidence type="ECO:0000256" key="9">
    <source>
        <dbReference type="ARBA" id="ARBA00023027"/>
    </source>
</evidence>
<evidence type="ECO:0000256" key="12">
    <source>
        <dbReference type="SAM" id="Phobius"/>
    </source>
</evidence>
<dbReference type="RefSeq" id="WP_005389746.1">
    <property type="nucleotide sequence ID" value="NZ_CP066007.1"/>
</dbReference>
<evidence type="ECO:0000313" key="13">
    <source>
        <dbReference type="EMBL" id="QQB45569.1"/>
    </source>
</evidence>
<evidence type="ECO:0000313" key="15">
    <source>
        <dbReference type="Proteomes" id="UP000596145"/>
    </source>
</evidence>
<dbReference type="OrthoDB" id="9791970at2"/>
<dbReference type="InterPro" id="IPR038430">
    <property type="entry name" value="NDAH_ubi_oxred_su3_sf"/>
</dbReference>
<keyword evidence="7" id="KW-1278">Translocase</keyword>
<evidence type="ECO:0000313" key="14">
    <source>
        <dbReference type="EMBL" id="QRP69677.1"/>
    </source>
</evidence>
<keyword evidence="6 11" id="KW-0874">Quinone</keyword>
<keyword evidence="4" id="KW-1003">Cell membrane</keyword>
<evidence type="ECO:0000256" key="4">
    <source>
        <dbReference type="ARBA" id="ARBA00022475"/>
    </source>
</evidence>
<organism evidence="13 15">
    <name type="scientific">Corynebacterium glucuronolyticum</name>
    <dbReference type="NCBI Taxonomy" id="39791"/>
    <lineage>
        <taxon>Bacteria</taxon>
        <taxon>Bacillati</taxon>
        <taxon>Actinomycetota</taxon>
        <taxon>Actinomycetes</taxon>
        <taxon>Mycobacteriales</taxon>
        <taxon>Corynebacteriaceae</taxon>
        <taxon>Corynebacterium</taxon>
    </lineage>
</organism>
<comment type="catalytic activity">
    <reaction evidence="11">
        <text>a quinone + NADH + 5 H(+)(in) = a quinol + NAD(+) + 4 H(+)(out)</text>
        <dbReference type="Rhea" id="RHEA:57888"/>
        <dbReference type="ChEBI" id="CHEBI:15378"/>
        <dbReference type="ChEBI" id="CHEBI:24646"/>
        <dbReference type="ChEBI" id="CHEBI:57540"/>
        <dbReference type="ChEBI" id="CHEBI:57945"/>
        <dbReference type="ChEBI" id="CHEBI:132124"/>
    </reaction>
</comment>
<dbReference type="EMBL" id="CP069534">
    <property type="protein sequence ID" value="QRP69677.1"/>
    <property type="molecule type" value="Genomic_DNA"/>
</dbReference>
<dbReference type="Proteomes" id="UP000617681">
    <property type="component" value="Chromosome"/>
</dbReference>
<comment type="subcellular location">
    <subcellularLocation>
        <location evidence="11">Cell membrane</location>
        <topology evidence="11">Multi-pass membrane protein</topology>
    </subcellularLocation>
    <subcellularLocation>
        <location evidence="1">Membrane</location>
    </subcellularLocation>
</comment>
<proteinExistence type="inferred from homology"/>
<dbReference type="EC" id="7.1.1.-" evidence="11"/>
<feature type="transmembrane region" description="Helical" evidence="12">
    <location>
        <begin position="89"/>
        <end position="110"/>
    </location>
</feature>
<name>A0A7T4JU76_9CORY</name>
<gene>
    <name evidence="13" type="primary">ndhC</name>
    <name evidence="13" type="ORF">I6I10_08605</name>
    <name evidence="14" type="ORF">I6J21_07540</name>
</gene>
<accession>A0A7T4JU76</accession>
<evidence type="ECO:0000256" key="5">
    <source>
        <dbReference type="ARBA" id="ARBA00022692"/>
    </source>
</evidence>
<dbReference type="GO" id="GO:0005886">
    <property type="term" value="C:plasma membrane"/>
    <property type="evidence" value="ECO:0007669"/>
    <property type="project" value="UniProtKB-SubCell"/>
</dbReference>
<dbReference type="Pfam" id="PF00507">
    <property type="entry name" value="Oxidored_q4"/>
    <property type="match status" value="1"/>
</dbReference>
<evidence type="ECO:0000256" key="1">
    <source>
        <dbReference type="ARBA" id="ARBA00004370"/>
    </source>
</evidence>
<evidence type="ECO:0000256" key="3">
    <source>
        <dbReference type="ARBA" id="ARBA00022448"/>
    </source>
</evidence>
<dbReference type="Gene3D" id="1.20.58.1610">
    <property type="entry name" value="NADH:ubiquinone/plastoquinone oxidoreductase, chain 3"/>
    <property type="match status" value="1"/>
</dbReference>